<proteinExistence type="predicted"/>
<feature type="region of interest" description="Disordered" evidence="1">
    <location>
        <begin position="17"/>
        <end position="38"/>
    </location>
</feature>
<evidence type="ECO:0000313" key="4">
    <source>
        <dbReference type="Proteomes" id="UP000192707"/>
    </source>
</evidence>
<organism evidence="3 4">
    <name type="scientific">Mycobacterium arosiense ATCC BAA-1401 = DSM 45069</name>
    <dbReference type="NCBI Taxonomy" id="1265311"/>
    <lineage>
        <taxon>Bacteria</taxon>
        <taxon>Bacillati</taxon>
        <taxon>Actinomycetota</taxon>
        <taxon>Actinomycetes</taxon>
        <taxon>Mycobacteriales</taxon>
        <taxon>Mycobacteriaceae</taxon>
        <taxon>Mycobacterium</taxon>
        <taxon>Mycobacterium avium complex (MAC)</taxon>
    </lineage>
</organism>
<keyword evidence="2" id="KW-0732">Signal</keyword>
<evidence type="ECO:0000256" key="2">
    <source>
        <dbReference type="SAM" id="SignalP"/>
    </source>
</evidence>
<protein>
    <submittedName>
        <fullName evidence="3">Uncharacterized protein</fullName>
    </submittedName>
</protein>
<feature type="signal peptide" evidence="2">
    <location>
        <begin position="1"/>
        <end position="19"/>
    </location>
</feature>
<comment type="caution">
    <text evidence="3">The sequence shown here is derived from an EMBL/GenBank/DDBJ whole genome shotgun (WGS) entry which is preliminary data.</text>
</comment>
<dbReference type="Proteomes" id="UP000192707">
    <property type="component" value="Unassembled WGS sequence"/>
</dbReference>
<evidence type="ECO:0000313" key="3">
    <source>
        <dbReference type="EMBL" id="ORA07768.1"/>
    </source>
</evidence>
<evidence type="ECO:0000256" key="1">
    <source>
        <dbReference type="SAM" id="MobiDB-lite"/>
    </source>
</evidence>
<keyword evidence="4" id="KW-1185">Reference proteome</keyword>
<feature type="chain" id="PRO_5039266192" evidence="2">
    <location>
        <begin position="20"/>
        <end position="79"/>
    </location>
</feature>
<name>A0A1W9Z5Y8_MYCAI</name>
<gene>
    <name evidence="3" type="ORF">BST14_26405</name>
</gene>
<dbReference type="AlphaFoldDB" id="A0A1W9Z5Y8"/>
<accession>A0A1W9Z5Y8</accession>
<dbReference type="EMBL" id="MVHG01000125">
    <property type="protein sequence ID" value="ORA07768.1"/>
    <property type="molecule type" value="Genomic_DNA"/>
</dbReference>
<sequence length="79" mass="8134">MLAGIAWAAYTATIAPAAAADPGPPPPTPPGYVQCNGQLIPADPRIDVQKPLGAVMYRWFLQQMCAAGTPPGPPGEPPQ</sequence>
<reference evidence="3 4" key="1">
    <citation type="submission" date="2016-12" db="EMBL/GenBank/DDBJ databases">
        <title>The new phylogeny of genus Mycobacterium.</title>
        <authorList>
            <person name="Tortoli E."/>
            <person name="Trovato A."/>
            <person name="Cirillo D.M."/>
        </authorList>
    </citation>
    <scope>NUCLEOTIDE SEQUENCE [LARGE SCALE GENOMIC DNA]</scope>
    <source>
        <strain evidence="3 4">DSM 45069</strain>
    </source>
</reference>
<dbReference type="OrthoDB" id="4764610at2"/>